<evidence type="ECO:0000313" key="1">
    <source>
        <dbReference type="EMBL" id="MBB3019812.1"/>
    </source>
</evidence>
<proteinExistence type="predicted"/>
<dbReference type="Proteomes" id="UP000532010">
    <property type="component" value="Unassembled WGS sequence"/>
</dbReference>
<sequence length="54" mass="6163">MMVQTNSLAQRIEELASFLDPVAFERHQDCSLAKRRKAAWCEAANRITVSRLEA</sequence>
<reference evidence="1 2" key="1">
    <citation type="submission" date="2020-08" db="EMBL/GenBank/DDBJ databases">
        <title>The Agave Microbiome: Exploring the role of microbial communities in plant adaptations to desert environments.</title>
        <authorList>
            <person name="Partida-Martinez L.P."/>
        </authorList>
    </citation>
    <scope>NUCLEOTIDE SEQUENCE [LARGE SCALE GENOMIC DNA]</scope>
    <source>
        <strain evidence="1 2">AT3.9</strain>
    </source>
</reference>
<gene>
    <name evidence="1" type="ORF">FHR70_002877</name>
</gene>
<dbReference type="AlphaFoldDB" id="A0A7W4VMC3"/>
<evidence type="ECO:0000313" key="2">
    <source>
        <dbReference type="Proteomes" id="UP000532010"/>
    </source>
</evidence>
<protein>
    <submittedName>
        <fullName evidence="1">Uncharacterized protein</fullName>
    </submittedName>
</protein>
<organism evidence="1 2">
    <name type="scientific">Microvirga lupini</name>
    <dbReference type="NCBI Taxonomy" id="420324"/>
    <lineage>
        <taxon>Bacteria</taxon>
        <taxon>Pseudomonadati</taxon>
        <taxon>Pseudomonadota</taxon>
        <taxon>Alphaproteobacteria</taxon>
        <taxon>Hyphomicrobiales</taxon>
        <taxon>Methylobacteriaceae</taxon>
        <taxon>Microvirga</taxon>
    </lineage>
</organism>
<accession>A0A7W4VMC3</accession>
<comment type="caution">
    <text evidence="1">The sequence shown here is derived from an EMBL/GenBank/DDBJ whole genome shotgun (WGS) entry which is preliminary data.</text>
</comment>
<name>A0A7W4VMC3_9HYPH</name>
<dbReference type="EMBL" id="JACHWB010000003">
    <property type="protein sequence ID" value="MBB3019812.1"/>
    <property type="molecule type" value="Genomic_DNA"/>
</dbReference>
<keyword evidence="2" id="KW-1185">Reference proteome</keyword>